<comment type="subcellular location">
    <subcellularLocation>
        <location evidence="1">Cell membrane</location>
        <topology evidence="1">Multi-pass membrane protein</topology>
    </subcellularLocation>
</comment>
<feature type="transmembrane region" description="Helical" evidence="10">
    <location>
        <begin position="26"/>
        <end position="50"/>
    </location>
</feature>
<sequence>MHVATLVLIILSAGIASQWLAAQLKIPAIVVLIASGVTLGPITGVIELGLSQTEISELIGLGVAIILFEGGMDLKLSEFRRVGRGIRRLTILGPPVGWLFGGLAAHYIAGLSWPVAWVLGAILVVTGPTVILPLLRQAKLNQESASLLKWEGIVNDPIGVLLAVLTFQYFTLADTGWVGAISGMGAAIFAAALFGGLGGWITGWLYRRGSVPVHLKAPMLMVLVLIAYWASNLIQHEAGLLTVTVMGVVIGNMNLVERESLQHFKENLTVILLSVLFIIIPSQLKFSQLDEINWQVLLFVLVVLLVVRPLTIFLTTLGGSIRKQDKLLLAWVAPRGIVAAASAGIFGPALVSAGYADAEKLLPIVFLIIIVTVLAHGLTLGKLARKLGLAAQSENGLLIIGASRWTQVLAQALKKLNIDVLVADGAYHRLKALRMDGTKIYYGELLSEHARHELEIEHLSHLLAATDNDYYNALVCKAQGNEFGHHRTFQFAIHKESNQAQKRLSLQQRGYGAFNPDATFEALHQWLDDGWTMQTTKLSESFGFDKLKERLGEPGNEWLLIGGLSSQGKLWLQTAERSLKLTAGTTLLYFAPKNVEKELKNLKKEIVETEDSDDAEDNADQATKKAGE</sequence>
<evidence type="ECO:0000313" key="13">
    <source>
        <dbReference type="EMBL" id="GGD63714.1"/>
    </source>
</evidence>
<evidence type="ECO:0000259" key="11">
    <source>
        <dbReference type="Pfam" id="PF00999"/>
    </source>
</evidence>
<feature type="transmembrane region" description="Helical" evidence="10">
    <location>
        <begin position="115"/>
        <end position="135"/>
    </location>
</feature>
<evidence type="ECO:0000256" key="9">
    <source>
        <dbReference type="SAM" id="MobiDB-lite"/>
    </source>
</evidence>
<dbReference type="EMBL" id="BMGJ01000006">
    <property type="protein sequence ID" value="GGD63714.1"/>
    <property type="molecule type" value="Genomic_DNA"/>
</dbReference>
<feature type="region of interest" description="Disordered" evidence="9">
    <location>
        <begin position="606"/>
        <end position="628"/>
    </location>
</feature>
<evidence type="ECO:0000256" key="3">
    <source>
        <dbReference type="ARBA" id="ARBA00022449"/>
    </source>
</evidence>
<evidence type="ECO:0000256" key="1">
    <source>
        <dbReference type="ARBA" id="ARBA00004651"/>
    </source>
</evidence>
<keyword evidence="3" id="KW-0050">Antiport</keyword>
<keyword evidence="14" id="KW-1185">Reference proteome</keyword>
<organism evidence="13 14">
    <name type="scientific">Lacimicrobium alkaliphilum</name>
    <dbReference type="NCBI Taxonomy" id="1526571"/>
    <lineage>
        <taxon>Bacteria</taxon>
        <taxon>Pseudomonadati</taxon>
        <taxon>Pseudomonadota</taxon>
        <taxon>Gammaproteobacteria</taxon>
        <taxon>Alteromonadales</taxon>
        <taxon>Alteromonadaceae</taxon>
        <taxon>Lacimicrobium</taxon>
    </lineage>
</organism>
<keyword evidence="7" id="KW-0406">Ion transport</keyword>
<evidence type="ECO:0000259" key="12">
    <source>
        <dbReference type="Pfam" id="PF02254"/>
    </source>
</evidence>
<feature type="transmembrane region" description="Helical" evidence="10">
    <location>
        <begin position="361"/>
        <end position="380"/>
    </location>
</feature>
<reference evidence="14" key="1">
    <citation type="journal article" date="2019" name="Int. J. Syst. Evol. Microbiol.">
        <title>The Global Catalogue of Microorganisms (GCM) 10K type strain sequencing project: providing services to taxonomists for standard genome sequencing and annotation.</title>
        <authorList>
            <consortium name="The Broad Institute Genomics Platform"/>
            <consortium name="The Broad Institute Genome Sequencing Center for Infectious Disease"/>
            <person name="Wu L."/>
            <person name="Ma J."/>
        </authorList>
    </citation>
    <scope>NUCLEOTIDE SEQUENCE [LARGE SCALE GENOMIC DNA]</scope>
    <source>
        <strain evidence="14">CGMCC 1.12923</strain>
    </source>
</reference>
<feature type="domain" description="Cation/H+ exchanger transmembrane" evidence="11">
    <location>
        <begin position="10"/>
        <end position="385"/>
    </location>
</feature>
<feature type="transmembrane region" description="Helical" evidence="10">
    <location>
        <begin position="237"/>
        <end position="256"/>
    </location>
</feature>
<feature type="compositionally biased region" description="Acidic residues" evidence="9">
    <location>
        <begin position="608"/>
        <end position="619"/>
    </location>
</feature>
<dbReference type="PANTHER" id="PTHR32507:SF0">
    <property type="entry name" value="NA(+)_H(+) ANTIPORTER 2-RELATED"/>
    <property type="match status" value="1"/>
</dbReference>
<evidence type="ECO:0000256" key="2">
    <source>
        <dbReference type="ARBA" id="ARBA00022448"/>
    </source>
</evidence>
<keyword evidence="5 10" id="KW-0812">Transmembrane</keyword>
<dbReference type="RefSeq" id="WP_099034191.1">
    <property type="nucleotide sequence ID" value="NZ_BMGJ01000006.1"/>
</dbReference>
<feature type="transmembrane region" description="Helical" evidence="10">
    <location>
        <begin position="268"/>
        <end position="286"/>
    </location>
</feature>
<dbReference type="Proteomes" id="UP000614272">
    <property type="component" value="Unassembled WGS sequence"/>
</dbReference>
<name>A0ABQ1RA78_9ALTE</name>
<dbReference type="Pfam" id="PF02254">
    <property type="entry name" value="TrkA_N"/>
    <property type="match status" value="1"/>
</dbReference>
<dbReference type="InterPro" id="IPR038770">
    <property type="entry name" value="Na+/solute_symporter_sf"/>
</dbReference>
<keyword evidence="4" id="KW-1003">Cell membrane</keyword>
<accession>A0ABQ1RA78</accession>
<dbReference type="Gene3D" id="3.40.50.720">
    <property type="entry name" value="NAD(P)-binding Rossmann-like Domain"/>
    <property type="match status" value="1"/>
</dbReference>
<dbReference type="Pfam" id="PF00999">
    <property type="entry name" value="Na_H_Exchanger"/>
    <property type="match status" value="1"/>
</dbReference>
<evidence type="ECO:0000256" key="7">
    <source>
        <dbReference type="ARBA" id="ARBA00023065"/>
    </source>
</evidence>
<feature type="transmembrane region" description="Helical" evidence="10">
    <location>
        <begin position="292"/>
        <end position="315"/>
    </location>
</feature>
<dbReference type="Gene3D" id="1.20.1530.20">
    <property type="match status" value="1"/>
</dbReference>
<evidence type="ECO:0000256" key="10">
    <source>
        <dbReference type="SAM" id="Phobius"/>
    </source>
</evidence>
<keyword evidence="2" id="KW-0813">Transport</keyword>
<evidence type="ECO:0000256" key="8">
    <source>
        <dbReference type="ARBA" id="ARBA00023136"/>
    </source>
</evidence>
<dbReference type="InterPro" id="IPR003148">
    <property type="entry name" value="RCK_N"/>
</dbReference>
<comment type="caution">
    <text evidence="13">The sequence shown here is derived from an EMBL/GenBank/DDBJ whole genome shotgun (WGS) entry which is preliminary data.</text>
</comment>
<feature type="transmembrane region" description="Helical" evidence="10">
    <location>
        <begin position="176"/>
        <end position="201"/>
    </location>
</feature>
<dbReference type="SUPFAM" id="SSF51735">
    <property type="entry name" value="NAD(P)-binding Rossmann-fold domains"/>
    <property type="match status" value="1"/>
</dbReference>
<dbReference type="PANTHER" id="PTHR32507">
    <property type="entry name" value="NA(+)/H(+) ANTIPORTER 1"/>
    <property type="match status" value="1"/>
</dbReference>
<evidence type="ECO:0000256" key="6">
    <source>
        <dbReference type="ARBA" id="ARBA00022989"/>
    </source>
</evidence>
<evidence type="ECO:0000256" key="4">
    <source>
        <dbReference type="ARBA" id="ARBA00022475"/>
    </source>
</evidence>
<feature type="transmembrane region" description="Helical" evidence="10">
    <location>
        <begin position="327"/>
        <end position="349"/>
    </location>
</feature>
<proteinExistence type="predicted"/>
<evidence type="ECO:0000313" key="14">
    <source>
        <dbReference type="Proteomes" id="UP000614272"/>
    </source>
</evidence>
<feature type="transmembrane region" description="Helical" evidence="10">
    <location>
        <begin position="147"/>
        <end position="170"/>
    </location>
</feature>
<protein>
    <submittedName>
        <fullName evidence="13">Sodium/hydrogen exchanger</fullName>
    </submittedName>
</protein>
<gene>
    <name evidence="13" type="ORF">GCM10011357_18800</name>
</gene>
<keyword evidence="6 10" id="KW-1133">Transmembrane helix</keyword>
<keyword evidence="8 10" id="KW-0472">Membrane</keyword>
<evidence type="ECO:0000256" key="5">
    <source>
        <dbReference type="ARBA" id="ARBA00022692"/>
    </source>
</evidence>
<dbReference type="InterPro" id="IPR006153">
    <property type="entry name" value="Cation/H_exchanger_TM"/>
</dbReference>
<dbReference type="InterPro" id="IPR036291">
    <property type="entry name" value="NAD(P)-bd_dom_sf"/>
</dbReference>
<feature type="transmembrane region" description="Helical" evidence="10">
    <location>
        <begin position="89"/>
        <end position="109"/>
    </location>
</feature>
<feature type="domain" description="RCK N-terminal" evidence="12">
    <location>
        <begin position="398"/>
        <end position="489"/>
    </location>
</feature>
<feature type="transmembrane region" description="Helical" evidence="10">
    <location>
        <begin position="213"/>
        <end position="231"/>
    </location>
</feature>